<proteinExistence type="predicted"/>
<gene>
    <name evidence="2" type="ORF">GJ744_010038</name>
</gene>
<organism evidence="2 3">
    <name type="scientific">Endocarpon pusillum</name>
    <dbReference type="NCBI Taxonomy" id="364733"/>
    <lineage>
        <taxon>Eukaryota</taxon>
        <taxon>Fungi</taxon>
        <taxon>Dikarya</taxon>
        <taxon>Ascomycota</taxon>
        <taxon>Pezizomycotina</taxon>
        <taxon>Eurotiomycetes</taxon>
        <taxon>Chaetothyriomycetidae</taxon>
        <taxon>Verrucariales</taxon>
        <taxon>Verrucariaceae</taxon>
        <taxon>Endocarpon</taxon>
    </lineage>
</organism>
<protein>
    <submittedName>
        <fullName evidence="2">Uncharacterized protein</fullName>
    </submittedName>
</protein>
<feature type="compositionally biased region" description="Basic and acidic residues" evidence="1">
    <location>
        <begin position="42"/>
        <end position="52"/>
    </location>
</feature>
<evidence type="ECO:0000256" key="1">
    <source>
        <dbReference type="SAM" id="MobiDB-lite"/>
    </source>
</evidence>
<dbReference type="AlphaFoldDB" id="A0A8H7AI72"/>
<accession>A0A8H7AI72</accession>
<keyword evidence="3" id="KW-1185">Reference proteome</keyword>
<comment type="caution">
    <text evidence="2">The sequence shown here is derived from an EMBL/GenBank/DDBJ whole genome shotgun (WGS) entry which is preliminary data.</text>
</comment>
<feature type="region of interest" description="Disordered" evidence="1">
    <location>
        <begin position="1"/>
        <end position="105"/>
    </location>
</feature>
<dbReference type="Proteomes" id="UP000606974">
    <property type="component" value="Unassembled WGS sequence"/>
</dbReference>
<name>A0A8H7AI72_9EURO</name>
<evidence type="ECO:0000313" key="2">
    <source>
        <dbReference type="EMBL" id="KAF7507874.1"/>
    </source>
</evidence>
<dbReference type="EMBL" id="JAACFV010000062">
    <property type="protein sequence ID" value="KAF7507874.1"/>
    <property type="molecule type" value="Genomic_DNA"/>
</dbReference>
<reference evidence="2" key="1">
    <citation type="submission" date="2020-02" db="EMBL/GenBank/DDBJ databases">
        <authorList>
            <person name="Palmer J.M."/>
        </authorList>
    </citation>
    <scope>NUCLEOTIDE SEQUENCE</scope>
    <source>
        <strain evidence="2">EPUS1.4</strain>
        <tissue evidence="2">Thallus</tissue>
    </source>
</reference>
<feature type="compositionally biased region" description="Basic and acidic residues" evidence="1">
    <location>
        <begin position="1"/>
        <end position="12"/>
    </location>
</feature>
<sequence length="105" mass="11949">MPKRKRETEKTGAHLTQEPSPPLRKSARLLEREPHQVLPVQKGKEQRRENEQYRTLPYPSSIGSIREEHCPTIIKGPENSAKEFGAQVSSSRACPTAQRRPWGPP</sequence>
<evidence type="ECO:0000313" key="3">
    <source>
        <dbReference type="Proteomes" id="UP000606974"/>
    </source>
</evidence>